<dbReference type="HOGENOM" id="CLU_323770_0_0_1"/>
<dbReference type="PANTHER" id="PTHR47691">
    <property type="entry name" value="REGULATOR-RELATED"/>
    <property type="match status" value="1"/>
</dbReference>
<dbReference type="SUPFAM" id="SSF52540">
    <property type="entry name" value="P-loop containing nucleoside triphosphate hydrolases"/>
    <property type="match status" value="1"/>
</dbReference>
<feature type="region of interest" description="Disordered" evidence="1">
    <location>
        <begin position="1"/>
        <end position="23"/>
    </location>
</feature>
<protein>
    <submittedName>
        <fullName evidence="3">Uncharacterized protein AlNc14C363G11020</fullName>
    </submittedName>
</protein>
<dbReference type="PANTHER" id="PTHR47691:SF3">
    <property type="entry name" value="HTH-TYPE TRANSCRIPTIONAL REGULATOR RV0890C-RELATED"/>
    <property type="match status" value="1"/>
</dbReference>
<dbReference type="Pfam" id="PF00498">
    <property type="entry name" value="FHA"/>
    <property type="match status" value="1"/>
</dbReference>
<dbReference type="SMART" id="SM00240">
    <property type="entry name" value="FHA"/>
    <property type="match status" value="1"/>
</dbReference>
<dbReference type="InterPro" id="IPR000253">
    <property type="entry name" value="FHA_dom"/>
</dbReference>
<evidence type="ECO:0000256" key="1">
    <source>
        <dbReference type="SAM" id="MobiDB-lite"/>
    </source>
</evidence>
<dbReference type="InterPro" id="IPR008984">
    <property type="entry name" value="SMAD_FHA_dom_sf"/>
</dbReference>
<dbReference type="PROSITE" id="PS50006">
    <property type="entry name" value="FHA_DOMAIN"/>
    <property type="match status" value="1"/>
</dbReference>
<feature type="domain" description="FHA" evidence="2">
    <location>
        <begin position="269"/>
        <end position="331"/>
    </location>
</feature>
<organism evidence="3">
    <name type="scientific">Albugo laibachii Nc14</name>
    <dbReference type="NCBI Taxonomy" id="890382"/>
    <lineage>
        <taxon>Eukaryota</taxon>
        <taxon>Sar</taxon>
        <taxon>Stramenopiles</taxon>
        <taxon>Oomycota</taxon>
        <taxon>Peronosporomycetes</taxon>
        <taxon>Albuginales</taxon>
        <taxon>Albuginaceae</taxon>
        <taxon>Albugo</taxon>
    </lineage>
</organism>
<dbReference type="SUPFAM" id="SSF49879">
    <property type="entry name" value="SMAD/FHA domain"/>
    <property type="match status" value="1"/>
</dbReference>
<gene>
    <name evidence="3" type="primary">AlNc14C363G11020</name>
    <name evidence="3" type="ORF">ALNC14_124250</name>
</gene>
<evidence type="ECO:0000259" key="2">
    <source>
        <dbReference type="PROSITE" id="PS50006"/>
    </source>
</evidence>
<evidence type="ECO:0000313" key="3">
    <source>
        <dbReference type="EMBL" id="CCA26281.1"/>
    </source>
</evidence>
<accession>F0WXT3</accession>
<feature type="compositionally biased region" description="Polar residues" evidence="1">
    <location>
        <begin position="1"/>
        <end position="12"/>
    </location>
</feature>
<name>F0WXT3_9STRA</name>
<proteinExistence type="predicted"/>
<dbReference type="EMBL" id="FR824408">
    <property type="protein sequence ID" value="CCA26281.1"/>
    <property type="molecule type" value="Genomic_DNA"/>
</dbReference>
<reference evidence="3" key="2">
    <citation type="submission" date="2011-02" db="EMBL/GenBank/DDBJ databases">
        <authorList>
            <person name="MacLean D."/>
        </authorList>
    </citation>
    <scope>NUCLEOTIDE SEQUENCE</scope>
</reference>
<dbReference type="Gene3D" id="3.40.50.300">
    <property type="entry name" value="P-loop containing nucleotide triphosphate hydrolases"/>
    <property type="match status" value="1"/>
</dbReference>
<sequence>MEGVSTDTASNRQQKRRLLENRHDMFSTCSSTRDTEINNVSQLFHSKRPKPHPDSIKHPTNLITAIPPVSFLPYENTTPRVSSHSVSGARMALPESLQTTQFADTGLSQDVTSCCVRPVARRVFPSNTMGAHPTVFSDPSKFGVTKQISSNHDTEMDSRIRKYGGRMTLANEIPQSRIPGRLSRFPVLLSTESGTIMHSVPSHSYESDIDEDITYSQDMLHDLSVQEAQALVYLELDQEFLKALNETEVDKMVELNLITIPLADVSDPVFIGRDSFKVVFGDQIHKSSTSLLSRKHCLFHVCKTGGNGPSGYSVSVENTSTNGIDVNGEPIPRGSTQLLACGDVVTLLRLSQCQAISNLAIRYTLRDESSPDLNRNPHIGRFLVDEISVSSDHHGHLSIAEEKLPLQNVSLMKQTASKEEVFRCSVMLAHSILTDMDDSKSRDYRDELHLMFSPILSHGYIQLDFQTATKVALEKAVKTIDLVLMAEVKSSFDRPGITLVNGDGLPETLDMPMLREVCQVAPPSKLIILFSEEFSCAKCLSECGIPHVIYVTSSSKYKGHAAFFIRILIGGLLHEFSIKTCFENARNMAFGDIIAENHTSFDEVQLLSTPIDHTSIHSKAKRSNCKWETIVKHNFVSLSSFVIPNPPEFFIDRNQEITEIVKFIRSSPARICNLHGAKGIGKSTIAIHVTKYVSQMQCFSPNIQYISLGDYERNILTEQDAADTEATYDFNVALLHQLHLDIDELHTAVTIDDSRSSLLIFDGCDFHVEAPMCDFLSRILSQFPSFKIITTSRKKLAISMKKPASIEYLEIHPLPDQSAAKLLIAYCEEPIALDKLKQSSADWQSDDLVTVIKSHPAVKQLRGNPSLLRKLAREMKTNALDELICKTGCTSAH</sequence>
<dbReference type="AlphaFoldDB" id="F0WXT3"/>
<dbReference type="Gene3D" id="2.60.200.20">
    <property type="match status" value="1"/>
</dbReference>
<dbReference type="InterPro" id="IPR027417">
    <property type="entry name" value="P-loop_NTPase"/>
</dbReference>
<reference evidence="3" key="1">
    <citation type="journal article" date="2011" name="PLoS Biol.">
        <title>Gene gain and loss during evolution of obligate parasitism in the white rust pathogen of Arabidopsis thaliana.</title>
        <authorList>
            <person name="Kemen E."/>
            <person name="Gardiner A."/>
            <person name="Schultz-Larsen T."/>
            <person name="Kemen A.C."/>
            <person name="Balmuth A.L."/>
            <person name="Robert-Seilaniantz A."/>
            <person name="Bailey K."/>
            <person name="Holub E."/>
            <person name="Studholme D.J."/>
            <person name="Maclean D."/>
            <person name="Jones J.D."/>
        </authorList>
    </citation>
    <scope>NUCLEOTIDE SEQUENCE</scope>
</reference>